<dbReference type="EMBL" id="BDFD01000002">
    <property type="protein sequence ID" value="GAV19480.1"/>
    <property type="molecule type" value="Genomic_DNA"/>
</dbReference>
<evidence type="ECO:0000259" key="2">
    <source>
        <dbReference type="Pfam" id="PF21623"/>
    </source>
</evidence>
<accession>A0A1L8CKQ1</accession>
<keyword evidence="1" id="KW-0472">Membrane</keyword>
<reference evidence="3 4" key="1">
    <citation type="journal article" date="2017" name="Arch. Microbiol.">
        <title>Mariprofundus micogutta sp. nov., a novel iron-oxidizing zetaproteobacterium isolated from a deep-sea hydrothermal field at the Bayonnaise knoll of the Izu-Ogasawara arc, and a description of Mariprofundales ord. nov. and Zetaproteobacteria classis nov.</title>
        <authorList>
            <person name="Makita H."/>
            <person name="Tanaka E."/>
            <person name="Mitsunobu S."/>
            <person name="Miyazaki M."/>
            <person name="Nunoura T."/>
            <person name="Uematsu K."/>
            <person name="Takaki Y."/>
            <person name="Nishi S."/>
            <person name="Shimamura S."/>
            <person name="Takai K."/>
        </authorList>
    </citation>
    <scope>NUCLEOTIDE SEQUENCE [LARGE SCALE GENOMIC DNA]</scope>
    <source>
        <strain evidence="3 4">ET2</strain>
    </source>
</reference>
<sequence length="294" mass="34210">MQDTNQTALDKQHRTDNSHGTFRYFLMTFLPLAVLIVTISYTIYAIEYKNRIKLKLEQNQSMINLQGEVIMQDFTSIISDVLFLASDSDLKEAFEDKNSEHLVQAANEMRNFSNAKKTYDQMRFIDKTGMERIRINFDGSQADIVPKNQLQSKRDRYYFTESKRLKLGQVYISPMDLNLEHGEVELPYKPTIRIATPVESSRGEFMGILIVNYLGQLMLDHFISIHAENPTLSHLVNSDGFWLHSYPHGQEWGFMLDDRKEQRFQRYHAQLGKLLAVKKRGASNWIRGFIALSQ</sequence>
<organism evidence="3 4">
    <name type="scientific">Mariprofundus micogutta</name>
    <dbReference type="NCBI Taxonomy" id="1921010"/>
    <lineage>
        <taxon>Bacteria</taxon>
        <taxon>Pseudomonadati</taxon>
        <taxon>Pseudomonadota</taxon>
        <taxon>Candidatius Mariprofundia</taxon>
        <taxon>Mariprofundales</taxon>
        <taxon>Mariprofundaceae</taxon>
        <taxon>Mariprofundus</taxon>
    </lineage>
</organism>
<dbReference type="STRING" id="1921010.MMIC_P0414"/>
<dbReference type="Proteomes" id="UP000231632">
    <property type="component" value="Unassembled WGS sequence"/>
</dbReference>
<keyword evidence="4" id="KW-1185">Reference proteome</keyword>
<dbReference type="InterPro" id="IPR048760">
    <property type="entry name" value="VP0354-like_sensor_dom"/>
</dbReference>
<proteinExistence type="predicted"/>
<evidence type="ECO:0000256" key="1">
    <source>
        <dbReference type="SAM" id="Phobius"/>
    </source>
</evidence>
<evidence type="ECO:0000313" key="3">
    <source>
        <dbReference type="EMBL" id="GAV19480.1"/>
    </source>
</evidence>
<protein>
    <recommendedName>
        <fullName evidence="2">Histidine kinase VP0354-like sensor domain-containing protein</fullName>
    </recommendedName>
</protein>
<dbReference type="AlphaFoldDB" id="A0A1L8CKQ1"/>
<dbReference type="SUPFAM" id="SSF103190">
    <property type="entry name" value="Sensory domain-like"/>
    <property type="match status" value="2"/>
</dbReference>
<name>A0A1L8CKQ1_9PROT</name>
<dbReference type="InterPro" id="IPR029151">
    <property type="entry name" value="Sensor-like_sf"/>
</dbReference>
<comment type="caution">
    <text evidence="3">The sequence shown here is derived from an EMBL/GenBank/DDBJ whole genome shotgun (WGS) entry which is preliminary data.</text>
</comment>
<keyword evidence="1" id="KW-0812">Transmembrane</keyword>
<dbReference type="CDD" id="cd18773">
    <property type="entry name" value="PDC1_HK_sensor"/>
    <property type="match status" value="1"/>
</dbReference>
<gene>
    <name evidence="3" type="ORF">MMIC_P0414</name>
</gene>
<dbReference type="Gene3D" id="3.30.450.20">
    <property type="entry name" value="PAS domain"/>
    <property type="match status" value="2"/>
</dbReference>
<evidence type="ECO:0000313" key="4">
    <source>
        <dbReference type="Proteomes" id="UP000231632"/>
    </source>
</evidence>
<feature type="transmembrane region" description="Helical" evidence="1">
    <location>
        <begin position="24"/>
        <end position="46"/>
    </location>
</feature>
<dbReference type="Pfam" id="PF21623">
    <property type="entry name" value="HK_sensor_dom_bact"/>
    <property type="match status" value="1"/>
</dbReference>
<feature type="domain" description="Histidine kinase VP0354-like sensor" evidence="2">
    <location>
        <begin position="77"/>
        <end position="281"/>
    </location>
</feature>
<keyword evidence="1" id="KW-1133">Transmembrane helix</keyword>